<accession>A0A231V2E5</accession>
<name>A0A231V2E5_9HYPH</name>
<dbReference type="InterPro" id="IPR004776">
    <property type="entry name" value="Mem_transp_PIN-like"/>
</dbReference>
<sequence length="329" mass="34526">MSVRLSKAGTTPWSAHRIAVFETFFAILPVFLLVLVGFASAKTGWLPDGAGHVLNQYAVRIAVPALLFAAMVRLDFSQAFAPPVLLAFYAGALACFVLGFAISRLVFSGSPERAVAVGFAATFSNTVLLGLPITDRVYGDAELTVAYGIVSIHALTVYTVGMTAMEFAHPDNGDKRHRIAAGLRRIVGNPLLAGVAAGIVANLAGLPLPQPIMMAIDMLAASAIPAALIGIGVSLSTLRIRSELSETLIVCGLLLIVHPALAWTMGRFGLGLGETQIRGATLLAAMPAGVNAYLFALLYDRGVRLSASVVMVSTMLSIFTITGWIAFLG</sequence>
<gene>
    <name evidence="9" type="ORF">B7H23_05290</name>
</gene>
<comment type="caution">
    <text evidence="9">The sequence shown here is derived from an EMBL/GenBank/DDBJ whole genome shotgun (WGS) entry which is preliminary data.</text>
</comment>
<evidence type="ECO:0000256" key="3">
    <source>
        <dbReference type="ARBA" id="ARBA00022448"/>
    </source>
</evidence>
<dbReference type="EMBL" id="NBYO01000001">
    <property type="protein sequence ID" value="OXT02320.1"/>
    <property type="molecule type" value="Genomic_DNA"/>
</dbReference>
<keyword evidence="7 8" id="KW-0472">Membrane</keyword>
<protein>
    <recommendedName>
        <fullName evidence="11">Transporter</fullName>
    </recommendedName>
</protein>
<evidence type="ECO:0000256" key="8">
    <source>
        <dbReference type="SAM" id="Phobius"/>
    </source>
</evidence>
<dbReference type="PANTHER" id="PTHR36838">
    <property type="entry name" value="AUXIN EFFLUX CARRIER FAMILY PROTEIN"/>
    <property type="match status" value="1"/>
</dbReference>
<proteinExistence type="inferred from homology"/>
<keyword evidence="6 8" id="KW-1133">Transmembrane helix</keyword>
<comment type="subcellular location">
    <subcellularLocation>
        <location evidence="1">Cell membrane</location>
        <topology evidence="1">Multi-pass membrane protein</topology>
    </subcellularLocation>
</comment>
<feature type="transmembrane region" description="Helical" evidence="8">
    <location>
        <begin position="145"/>
        <end position="165"/>
    </location>
</feature>
<dbReference type="GO" id="GO:0005886">
    <property type="term" value="C:plasma membrane"/>
    <property type="evidence" value="ECO:0007669"/>
    <property type="project" value="UniProtKB-SubCell"/>
</dbReference>
<keyword evidence="5 8" id="KW-0812">Transmembrane</keyword>
<dbReference type="GO" id="GO:0055085">
    <property type="term" value="P:transmembrane transport"/>
    <property type="evidence" value="ECO:0007669"/>
    <property type="project" value="InterPro"/>
</dbReference>
<evidence type="ECO:0000313" key="10">
    <source>
        <dbReference type="Proteomes" id="UP000215405"/>
    </source>
</evidence>
<organism evidence="9 10">
    <name type="scientific">Notoacmeibacter marinus</name>
    <dbReference type="NCBI Taxonomy" id="1876515"/>
    <lineage>
        <taxon>Bacteria</taxon>
        <taxon>Pseudomonadati</taxon>
        <taxon>Pseudomonadota</taxon>
        <taxon>Alphaproteobacteria</taxon>
        <taxon>Hyphomicrobiales</taxon>
        <taxon>Notoacmeibacteraceae</taxon>
        <taxon>Notoacmeibacter</taxon>
    </lineage>
</organism>
<feature type="transmembrane region" description="Helical" evidence="8">
    <location>
        <begin position="114"/>
        <end position="133"/>
    </location>
</feature>
<feature type="transmembrane region" description="Helical" evidence="8">
    <location>
        <begin position="186"/>
        <end position="206"/>
    </location>
</feature>
<evidence type="ECO:0000256" key="1">
    <source>
        <dbReference type="ARBA" id="ARBA00004651"/>
    </source>
</evidence>
<dbReference type="AlphaFoldDB" id="A0A231V2E5"/>
<keyword evidence="3" id="KW-0813">Transport</keyword>
<feature type="transmembrane region" description="Helical" evidence="8">
    <location>
        <begin position="86"/>
        <end position="107"/>
    </location>
</feature>
<keyword evidence="10" id="KW-1185">Reference proteome</keyword>
<evidence type="ECO:0008006" key="11">
    <source>
        <dbReference type="Google" id="ProtNLM"/>
    </source>
</evidence>
<evidence type="ECO:0000256" key="4">
    <source>
        <dbReference type="ARBA" id="ARBA00022475"/>
    </source>
</evidence>
<dbReference type="Proteomes" id="UP000215405">
    <property type="component" value="Unassembled WGS sequence"/>
</dbReference>
<evidence type="ECO:0000256" key="2">
    <source>
        <dbReference type="ARBA" id="ARBA00010145"/>
    </source>
</evidence>
<dbReference type="PANTHER" id="PTHR36838:SF3">
    <property type="entry name" value="TRANSPORTER AUXIN EFFLUX CARRIER EC FAMILY"/>
    <property type="match status" value="1"/>
</dbReference>
<feature type="transmembrane region" description="Helical" evidence="8">
    <location>
        <begin position="305"/>
        <end position="327"/>
    </location>
</feature>
<dbReference type="InterPro" id="IPR038770">
    <property type="entry name" value="Na+/solute_symporter_sf"/>
</dbReference>
<feature type="transmembrane region" description="Helical" evidence="8">
    <location>
        <begin position="212"/>
        <end position="235"/>
    </location>
</feature>
<reference evidence="10" key="1">
    <citation type="journal article" date="2017" name="Int. J. Syst. Evol. Microbiol.">
        <title>Notoacmeibacter marinus gen. nov., sp. nov., isolated from the gut of a limpet and proposal of Notoacmeibacteraceae fam. nov. in the order Rhizobiales of the class Alphaproteobacteria.</title>
        <authorList>
            <person name="Huang Z."/>
            <person name="Guo F."/>
            <person name="Lai Q."/>
        </authorList>
    </citation>
    <scope>NUCLEOTIDE SEQUENCE [LARGE SCALE GENOMIC DNA]</scope>
    <source>
        <strain evidence="10">XMTR2A4</strain>
    </source>
</reference>
<dbReference type="Gene3D" id="1.20.1530.20">
    <property type="match status" value="1"/>
</dbReference>
<dbReference type="Pfam" id="PF03547">
    <property type="entry name" value="Mem_trans"/>
    <property type="match status" value="1"/>
</dbReference>
<evidence type="ECO:0000256" key="5">
    <source>
        <dbReference type="ARBA" id="ARBA00022692"/>
    </source>
</evidence>
<comment type="similarity">
    <text evidence="2">Belongs to the auxin efflux carrier (TC 2.A.69) family.</text>
</comment>
<feature type="transmembrane region" description="Helical" evidence="8">
    <location>
        <begin position="247"/>
        <end position="265"/>
    </location>
</feature>
<feature type="transmembrane region" description="Helical" evidence="8">
    <location>
        <begin position="277"/>
        <end position="298"/>
    </location>
</feature>
<evidence type="ECO:0000256" key="7">
    <source>
        <dbReference type="ARBA" id="ARBA00023136"/>
    </source>
</evidence>
<evidence type="ECO:0000313" key="9">
    <source>
        <dbReference type="EMBL" id="OXT02320.1"/>
    </source>
</evidence>
<evidence type="ECO:0000256" key="6">
    <source>
        <dbReference type="ARBA" id="ARBA00022989"/>
    </source>
</evidence>
<feature type="transmembrane region" description="Helical" evidence="8">
    <location>
        <begin position="20"/>
        <end position="41"/>
    </location>
</feature>
<keyword evidence="4" id="KW-1003">Cell membrane</keyword>